<dbReference type="AlphaFoldDB" id="A0A520LPC0"/>
<evidence type="ECO:0000256" key="6">
    <source>
        <dbReference type="ARBA" id="ARBA00022984"/>
    </source>
</evidence>
<dbReference type="Gene3D" id="3.40.50.720">
    <property type="entry name" value="NAD(P)-binding Rossmann-like Domain"/>
    <property type="match status" value="1"/>
</dbReference>
<evidence type="ECO:0000256" key="2">
    <source>
        <dbReference type="ARBA" id="ARBA00022618"/>
    </source>
</evidence>
<evidence type="ECO:0000313" key="14">
    <source>
        <dbReference type="EMBL" id="RZO08685.1"/>
    </source>
</evidence>
<dbReference type="GO" id="GO:0071555">
    <property type="term" value="P:cell wall organization"/>
    <property type="evidence" value="ECO:0007669"/>
    <property type="project" value="UniProtKB-KW"/>
</dbReference>
<keyword evidence="7" id="KW-0131">Cell cycle</keyword>
<dbReference type="EC" id="6.3.2.45" evidence="9"/>
<evidence type="ECO:0000256" key="8">
    <source>
        <dbReference type="ARBA" id="ARBA00023316"/>
    </source>
</evidence>
<keyword evidence="2" id="KW-0132">Cell division</keyword>
<keyword evidence="1 14" id="KW-0436">Ligase</keyword>
<feature type="domain" description="Mur ligase C-terminal" evidence="12">
    <location>
        <begin position="320"/>
        <end position="416"/>
    </location>
</feature>
<proteinExistence type="predicted"/>
<dbReference type="InterPro" id="IPR004101">
    <property type="entry name" value="Mur_ligase_C"/>
</dbReference>
<dbReference type="InterPro" id="IPR036565">
    <property type="entry name" value="Mur-like_cat_sf"/>
</dbReference>
<accession>A0A520LPC0</accession>
<dbReference type="Proteomes" id="UP000318148">
    <property type="component" value="Unassembled WGS sequence"/>
</dbReference>
<evidence type="ECO:0000256" key="1">
    <source>
        <dbReference type="ARBA" id="ARBA00022598"/>
    </source>
</evidence>
<dbReference type="NCBIfam" id="TIGR01081">
    <property type="entry name" value="mpl"/>
    <property type="match status" value="1"/>
</dbReference>
<dbReference type="InterPro" id="IPR036615">
    <property type="entry name" value="Mur_ligase_C_dom_sf"/>
</dbReference>
<evidence type="ECO:0000256" key="7">
    <source>
        <dbReference type="ARBA" id="ARBA00023306"/>
    </source>
</evidence>
<evidence type="ECO:0000256" key="3">
    <source>
        <dbReference type="ARBA" id="ARBA00022741"/>
    </source>
</evidence>
<dbReference type="InterPro" id="IPR013221">
    <property type="entry name" value="Mur_ligase_cen"/>
</dbReference>
<name>A0A520LPC0_9GAMM</name>
<dbReference type="Pfam" id="PF01225">
    <property type="entry name" value="Mur_ligase"/>
    <property type="match status" value="1"/>
</dbReference>
<dbReference type="PANTHER" id="PTHR43445">
    <property type="entry name" value="UDP-N-ACETYLMURAMATE--L-ALANINE LIGASE-RELATED"/>
    <property type="match status" value="1"/>
</dbReference>
<dbReference type="EMBL" id="SHBO01000002">
    <property type="protein sequence ID" value="RZO08685.1"/>
    <property type="molecule type" value="Genomic_DNA"/>
</dbReference>
<dbReference type="SUPFAM" id="SSF53623">
    <property type="entry name" value="MurD-like peptide ligases, catalytic domain"/>
    <property type="match status" value="1"/>
</dbReference>
<dbReference type="GO" id="GO:0005524">
    <property type="term" value="F:ATP binding"/>
    <property type="evidence" value="ECO:0007669"/>
    <property type="project" value="UniProtKB-KW"/>
</dbReference>
<dbReference type="Gene3D" id="3.90.190.20">
    <property type="entry name" value="Mur ligase, C-terminal domain"/>
    <property type="match status" value="1"/>
</dbReference>
<keyword evidence="4" id="KW-0067">ATP-binding</keyword>
<dbReference type="GO" id="GO:0051301">
    <property type="term" value="P:cell division"/>
    <property type="evidence" value="ECO:0007669"/>
    <property type="project" value="UniProtKB-KW"/>
</dbReference>
<keyword evidence="6" id="KW-0573">Peptidoglycan synthesis</keyword>
<evidence type="ECO:0000256" key="4">
    <source>
        <dbReference type="ARBA" id="ARBA00022840"/>
    </source>
</evidence>
<feature type="signal peptide" evidence="10">
    <location>
        <begin position="1"/>
        <end position="20"/>
    </location>
</feature>
<evidence type="ECO:0000256" key="10">
    <source>
        <dbReference type="SAM" id="SignalP"/>
    </source>
</evidence>
<keyword evidence="5" id="KW-0133">Cell shape</keyword>
<dbReference type="InterPro" id="IPR050061">
    <property type="entry name" value="MurCDEF_pg_biosynth"/>
</dbReference>
<feature type="domain" description="Mur ligase N-terminal catalytic" evidence="11">
    <location>
        <begin position="2"/>
        <end position="97"/>
    </location>
</feature>
<evidence type="ECO:0000259" key="12">
    <source>
        <dbReference type="Pfam" id="PF02875"/>
    </source>
</evidence>
<evidence type="ECO:0000256" key="9">
    <source>
        <dbReference type="NCBIfam" id="TIGR01081"/>
    </source>
</evidence>
<keyword evidence="3" id="KW-0547">Nucleotide-binding</keyword>
<evidence type="ECO:0000259" key="11">
    <source>
        <dbReference type="Pfam" id="PF01225"/>
    </source>
</evidence>
<reference evidence="14 15" key="1">
    <citation type="submission" date="2019-02" db="EMBL/GenBank/DDBJ databases">
        <title>Prokaryotic population dynamics and viral predation in marine succession experiment using metagenomics: the confinement effect.</title>
        <authorList>
            <person name="Haro-Moreno J.M."/>
            <person name="Rodriguez-Valera F."/>
            <person name="Lopez-Perez M."/>
        </authorList>
    </citation>
    <scope>NUCLEOTIDE SEQUENCE [LARGE SCALE GENOMIC DNA]</scope>
    <source>
        <strain evidence="14">MED-G169</strain>
    </source>
</reference>
<gene>
    <name evidence="14" type="primary">mpl</name>
    <name evidence="14" type="ORF">EVB02_00295</name>
</gene>
<dbReference type="Pfam" id="PF08245">
    <property type="entry name" value="Mur_ligase_M"/>
    <property type="match status" value="1"/>
</dbReference>
<dbReference type="Pfam" id="PF02875">
    <property type="entry name" value="Mur_ligase_C"/>
    <property type="match status" value="1"/>
</dbReference>
<dbReference type="Gene3D" id="3.40.1190.10">
    <property type="entry name" value="Mur-like, catalytic domain"/>
    <property type="match status" value="1"/>
</dbReference>
<dbReference type="GO" id="GO:0106418">
    <property type="term" value="F:UDP-N-acetylmuramate-L-alanyl-gamma-D-glutamyl-meso-2,6-diaminoheptanedioate ligase activity"/>
    <property type="evidence" value="ECO:0007669"/>
    <property type="project" value="UniProtKB-EC"/>
</dbReference>
<dbReference type="PANTHER" id="PTHR43445:SF5">
    <property type="entry name" value="UDP-N-ACETYLMURAMATE--L-ALANYL-GAMMA-D-GLUTAMYL-MESO-2,6-DIAMINOHEPTANDIOATE LIGASE"/>
    <property type="match status" value="1"/>
</dbReference>
<evidence type="ECO:0000313" key="15">
    <source>
        <dbReference type="Proteomes" id="UP000318148"/>
    </source>
</evidence>
<keyword evidence="10" id="KW-0732">Signal</keyword>
<dbReference type="InterPro" id="IPR000713">
    <property type="entry name" value="Mur_ligase_N"/>
</dbReference>
<feature type="chain" id="PRO_5021715217" description="UDP-N-acetylmuramate:L-alanyl-gamma-D-glutamyl-meso-diaminopimelate ligase" evidence="10">
    <location>
        <begin position="21"/>
        <end position="456"/>
    </location>
</feature>
<dbReference type="InterPro" id="IPR005757">
    <property type="entry name" value="Mpl"/>
</dbReference>
<dbReference type="GO" id="GO:0009252">
    <property type="term" value="P:peptidoglycan biosynthetic process"/>
    <property type="evidence" value="ECO:0007669"/>
    <property type="project" value="UniProtKB-UniRule"/>
</dbReference>
<organism evidence="14 15">
    <name type="scientific">SAR92 clade bacterium</name>
    <dbReference type="NCBI Taxonomy" id="2315479"/>
    <lineage>
        <taxon>Bacteria</taxon>
        <taxon>Pseudomonadati</taxon>
        <taxon>Pseudomonadota</taxon>
        <taxon>Gammaproteobacteria</taxon>
        <taxon>Cellvibrionales</taxon>
        <taxon>Porticoccaceae</taxon>
        <taxon>SAR92 clade</taxon>
    </lineage>
</organism>
<keyword evidence="8" id="KW-0961">Cell wall biogenesis/degradation</keyword>
<dbReference type="SUPFAM" id="SSF51984">
    <property type="entry name" value="MurCD N-terminal domain"/>
    <property type="match status" value="1"/>
</dbReference>
<comment type="caution">
    <text evidence="14">The sequence shown here is derived from an EMBL/GenBank/DDBJ whole genome shotgun (WGS) entry which is preliminary data.</text>
</comment>
<feature type="domain" description="Mur ligase central" evidence="13">
    <location>
        <begin position="108"/>
        <end position="297"/>
    </location>
</feature>
<evidence type="ECO:0000259" key="13">
    <source>
        <dbReference type="Pfam" id="PF08245"/>
    </source>
</evidence>
<dbReference type="GO" id="GO:0008360">
    <property type="term" value="P:regulation of cell shape"/>
    <property type="evidence" value="ECO:0007669"/>
    <property type="project" value="UniProtKB-KW"/>
</dbReference>
<evidence type="ECO:0000256" key="5">
    <source>
        <dbReference type="ARBA" id="ARBA00022960"/>
    </source>
</evidence>
<dbReference type="SUPFAM" id="SSF53244">
    <property type="entry name" value="MurD-like peptide ligases, peptide-binding domain"/>
    <property type="match status" value="1"/>
</dbReference>
<protein>
    <recommendedName>
        <fullName evidence="9">UDP-N-acetylmuramate:L-alanyl-gamma-D-glutamyl-meso-diaminopimelate ligase</fullName>
        <ecNumber evidence="9">6.3.2.45</ecNumber>
    </recommendedName>
</protein>
<sequence length="456" mass="50713">MHIHILGICGTFMCSIAALAQGLGHRVTGSDQNIYPPMSDQLVSLGIKLSEGYDPNNLPSDIDLVIIGNAMSRGNDCVEYILNSKIPYISGPQWMYENVLKSKFVLAVSGTHGKTTTASMLTHILIEAGYKPGFLIGGITQNFGISASLGDSNYFVIEADEYDTAFFDKRSKFIHYSPDTLIINNLEFDHADIFDNLEEIKKQFHHLLRTLPSNGNIVFNAEDSNISDMMDLGCWSKKIGYSAKMQSEWQYILGNKHGSEFTIVDRSASVSKCNNTKVKWSNFGEHNVKNAVSASIASSLLGVNSQQISNALNTFKGVKRRMELIAKKGDINIYDDFAHHPTEIFSTLDSLRKKVGGEQIIAVIEPRSRTMKSGFHNKNLISSLLSADFVIWFEDSELTWSIENSLGEMTDKIFIEKNILGILTTLNRIKEQIANIVIMSNGDFSGLREIIADKID</sequence>